<dbReference type="Gene3D" id="1.10.10.10">
    <property type="entry name" value="Winged helix-like DNA-binding domain superfamily/Winged helix DNA-binding domain"/>
    <property type="match status" value="1"/>
</dbReference>
<dbReference type="GO" id="GO:0016987">
    <property type="term" value="F:sigma factor activity"/>
    <property type="evidence" value="ECO:0007669"/>
    <property type="project" value="InterPro"/>
</dbReference>
<evidence type="ECO:0008006" key="6">
    <source>
        <dbReference type="Google" id="ProtNLM"/>
    </source>
</evidence>
<keyword evidence="1" id="KW-0472">Membrane</keyword>
<evidence type="ECO:0000313" key="5">
    <source>
        <dbReference type="Proteomes" id="UP000032512"/>
    </source>
</evidence>
<organism evidence="4 5">
    <name type="scientific">Mesobacillus subterraneus</name>
    <dbReference type="NCBI Taxonomy" id="285983"/>
    <lineage>
        <taxon>Bacteria</taxon>
        <taxon>Bacillati</taxon>
        <taxon>Bacillota</taxon>
        <taxon>Bacilli</taxon>
        <taxon>Bacillales</taxon>
        <taxon>Bacillaceae</taxon>
        <taxon>Mesobacillus</taxon>
    </lineage>
</organism>
<reference evidence="4 5" key="1">
    <citation type="submission" date="2015-01" db="EMBL/GenBank/DDBJ databases">
        <title>Draft genome sequences of the supercritical CO2 tolerant bacteria Bacillus subterraneus MITOT1 and Bacillus cereus MIT0214.</title>
        <authorList>
            <person name="Peet K.C."/>
            <person name="Thompson J.R."/>
        </authorList>
    </citation>
    <scope>NUCLEOTIDE SEQUENCE [LARGE SCALE GENOMIC DNA]</scope>
    <source>
        <strain evidence="4 5">MITOT1</strain>
    </source>
</reference>
<dbReference type="RefSeq" id="WP_044391684.1">
    <property type="nucleotide sequence ID" value="NZ_JXIQ01000026.1"/>
</dbReference>
<dbReference type="InterPro" id="IPR025436">
    <property type="entry name" value="DUF4179"/>
</dbReference>
<accession>A0A0D6ZB73</accession>
<dbReference type="Proteomes" id="UP000032512">
    <property type="component" value="Unassembled WGS sequence"/>
</dbReference>
<keyword evidence="1" id="KW-0812">Transmembrane</keyword>
<dbReference type="Gene3D" id="2.60.40.1630">
    <property type="entry name" value="bacillus anthracis domain"/>
    <property type="match status" value="1"/>
</dbReference>
<dbReference type="Gene3D" id="1.10.10.1320">
    <property type="entry name" value="Anti-sigma factor, zinc-finger domain"/>
    <property type="match status" value="1"/>
</dbReference>
<evidence type="ECO:0000259" key="2">
    <source>
        <dbReference type="Pfam" id="PF08281"/>
    </source>
</evidence>
<evidence type="ECO:0000259" key="3">
    <source>
        <dbReference type="Pfam" id="PF13786"/>
    </source>
</evidence>
<dbReference type="AlphaFoldDB" id="A0A0D6ZB73"/>
<dbReference type="EMBL" id="JXIQ01000026">
    <property type="protein sequence ID" value="KIY23089.1"/>
    <property type="molecule type" value="Genomic_DNA"/>
</dbReference>
<dbReference type="PATRIC" id="fig|285983.3.peg.3478"/>
<evidence type="ECO:0000256" key="1">
    <source>
        <dbReference type="SAM" id="Phobius"/>
    </source>
</evidence>
<name>A0A0D6ZB73_9BACI</name>
<dbReference type="SUPFAM" id="SSF88659">
    <property type="entry name" value="Sigma3 and sigma4 domains of RNA polymerase sigma factors"/>
    <property type="match status" value="1"/>
</dbReference>
<feature type="transmembrane region" description="Helical" evidence="1">
    <location>
        <begin position="249"/>
        <end position="270"/>
    </location>
</feature>
<sequence>MILKKLDPITGTAIQEKGIEFVVDWVDVHKQYFYTLGCFYVQNQLQMEELFYRFIGKVHKDWPKYKGNNSHKMWMTANFIQSARELSREDGLKGPEDSRQDLYKAIDHLKMEEKEALILTQVAGFSLEEAAQILGMTVGKIKGDLYAGIQSVRNELYGKDYHGCEEYQTHYIDYLLKSMDRPAKIEFEVHLYHCPACQADLASFQEVMMFRFDELQEPTVPPQILDPIKKKLTEKKEQRKGKNKKRKKWAVLAASAFAFVIALGFMTGVLPKVYYAVAEENEQLRPFLQQGFGKRLNLEAENADVLIKINGVVADDIRTLVFYEIHALKEDKQYFIHFEDGISVENEFEIMKTQSYPLYSTLSDNGTGWNNETKKNTYYGKVSLNPLKKEEGLIKLRVTKIQEWSNDPELKFGFLPGENKTGNWSFEFSATKQPSKEYKIEQQKKIEGVPIRIDKLIIAPTTTILQYAINSRDVEKRIEMVNFRSLNVNNKKVEADQYGGYFIQTQQDNDWIGYQTYFDPVYGEKPKQVRTELESVYLSVSDQKTIDLGGSQPFPRMIHYAGSDIAIDKVKNGQWTNVVITNKDLINREYESIQFGFQGGSTDQPSITNMESNGVLMDKNGVEYDDRSGPIDFEKIEQPRYFVTEQTLGIEGFEKNDMKLEIIGYNTMKYVKDDWNLAPVQLLEEKE</sequence>
<evidence type="ECO:0000313" key="4">
    <source>
        <dbReference type="EMBL" id="KIY23089.1"/>
    </source>
</evidence>
<dbReference type="CDD" id="cd06171">
    <property type="entry name" value="Sigma70_r4"/>
    <property type="match status" value="1"/>
</dbReference>
<protein>
    <recommendedName>
        <fullName evidence="6">DUF4179 domain-containing protein</fullName>
    </recommendedName>
</protein>
<gene>
    <name evidence="4" type="ORF">UB32_04855</name>
</gene>
<dbReference type="InterPro" id="IPR036388">
    <property type="entry name" value="WH-like_DNA-bd_sf"/>
</dbReference>
<comment type="caution">
    <text evidence="4">The sequence shown here is derived from an EMBL/GenBank/DDBJ whole genome shotgun (WGS) entry which is preliminary data.</text>
</comment>
<feature type="domain" description="RNA polymerase sigma factor 70 region 4 type 2" evidence="2">
    <location>
        <begin position="100"/>
        <end position="146"/>
    </location>
</feature>
<dbReference type="Pfam" id="PF13786">
    <property type="entry name" value="DUF4179"/>
    <property type="match status" value="1"/>
</dbReference>
<dbReference type="Pfam" id="PF08281">
    <property type="entry name" value="Sigma70_r4_2"/>
    <property type="match status" value="1"/>
</dbReference>
<dbReference type="InterPro" id="IPR013249">
    <property type="entry name" value="RNA_pol_sigma70_r4_t2"/>
</dbReference>
<keyword evidence="1" id="KW-1133">Transmembrane helix</keyword>
<proteinExistence type="predicted"/>
<feature type="domain" description="DUF4179" evidence="3">
    <location>
        <begin position="242"/>
        <end position="326"/>
    </location>
</feature>
<dbReference type="GO" id="GO:0006352">
    <property type="term" value="P:DNA-templated transcription initiation"/>
    <property type="evidence" value="ECO:0007669"/>
    <property type="project" value="InterPro"/>
</dbReference>
<dbReference type="InterPro" id="IPR041916">
    <property type="entry name" value="Anti_sigma_zinc_sf"/>
</dbReference>
<dbReference type="InterPro" id="IPR013324">
    <property type="entry name" value="RNA_pol_sigma_r3/r4-like"/>
</dbReference>
<keyword evidence="5" id="KW-1185">Reference proteome</keyword>
<dbReference type="GO" id="GO:0003677">
    <property type="term" value="F:DNA binding"/>
    <property type="evidence" value="ECO:0007669"/>
    <property type="project" value="InterPro"/>
</dbReference>